<protein>
    <submittedName>
        <fullName evidence="2">Uncharacterized protein</fullName>
    </submittedName>
</protein>
<reference evidence="2 3" key="1">
    <citation type="submission" date="2020-08" db="EMBL/GenBank/DDBJ databases">
        <title>Sequencing the genomes of 1000 actinobacteria strains.</title>
        <authorList>
            <person name="Klenk H.-P."/>
        </authorList>
    </citation>
    <scope>NUCLEOTIDE SEQUENCE [LARGE SCALE GENOMIC DNA]</scope>
    <source>
        <strain evidence="2 3">DSM 45913</strain>
    </source>
</reference>
<evidence type="ECO:0000313" key="2">
    <source>
        <dbReference type="EMBL" id="MBB6350324.1"/>
    </source>
</evidence>
<keyword evidence="1" id="KW-0472">Membrane</keyword>
<feature type="transmembrane region" description="Helical" evidence="1">
    <location>
        <begin position="12"/>
        <end position="32"/>
    </location>
</feature>
<evidence type="ECO:0000313" key="3">
    <source>
        <dbReference type="Proteomes" id="UP000583800"/>
    </source>
</evidence>
<proteinExistence type="predicted"/>
<gene>
    <name evidence="2" type="ORF">FHU36_006896</name>
</gene>
<keyword evidence="1" id="KW-1133">Transmembrane helix</keyword>
<dbReference type="RefSeq" id="WP_185088136.1">
    <property type="nucleotide sequence ID" value="NZ_JACHJB010000003.1"/>
</dbReference>
<comment type="caution">
    <text evidence="2">The sequence shown here is derived from an EMBL/GenBank/DDBJ whole genome shotgun (WGS) entry which is preliminary data.</text>
</comment>
<dbReference type="AlphaFoldDB" id="A0A7X0CBK7"/>
<dbReference type="EMBL" id="JACHJB010000003">
    <property type="protein sequence ID" value="MBB6350324.1"/>
    <property type="molecule type" value="Genomic_DNA"/>
</dbReference>
<keyword evidence="3" id="KW-1185">Reference proteome</keyword>
<dbReference type="Proteomes" id="UP000583800">
    <property type="component" value="Unassembled WGS sequence"/>
</dbReference>
<evidence type="ECO:0000256" key="1">
    <source>
        <dbReference type="SAM" id="Phobius"/>
    </source>
</evidence>
<name>A0A7X0CBK7_9ACTN</name>
<accession>A0A7X0CBK7</accession>
<keyword evidence="1" id="KW-0812">Transmembrane</keyword>
<sequence length="207" mass="21168">MPTTPRRPVRTLTWVLLVAGVVAVTAVLAVYLPRQAPATQGAPGECLKGGVNEVVNCTDPTATWRITRAFGNMTMGGFSAAMADGGDICSAGETTTAYSDGDGDGDGDRAVVYCLTPIGATPAEALQNGELTASVGDCLKGDGDTGHAVVPCADTAARWKVTKKMADMTRAAFDSPEGGGALCASGETAVAHWEDERADAFCLAPIN</sequence>
<organism evidence="2 3">
    <name type="scientific">Nonomuraea muscovyensis</name>
    <dbReference type="NCBI Taxonomy" id="1124761"/>
    <lineage>
        <taxon>Bacteria</taxon>
        <taxon>Bacillati</taxon>
        <taxon>Actinomycetota</taxon>
        <taxon>Actinomycetes</taxon>
        <taxon>Streptosporangiales</taxon>
        <taxon>Streptosporangiaceae</taxon>
        <taxon>Nonomuraea</taxon>
    </lineage>
</organism>